<sequence>MNSENAVEKPTEENTGVNRYALQCAIVASIVSIIFGYDTGVMSGAMVFIEEELKTNEVQIEVLTGILNLCALVGSLLAGRTSDIIGRRYTIVLASILFMLGSILMGWGPSYPVLLTGRCTAGLGVGFALMVAPVYSAEIATASHRGLLASLPHLCISIGILIGYLVNYFFSKLPMHIGWRLMLGIAAIPSLVLAFGILKMPESPRWLILQGRLGEGKRILDLVSNSPEEAELRFQDIKTAAGIDPKCKDEVVKMENKKTHGEGVWKELILRPTPAVRRVLLTALGIHFFQHATGIEAVLLYGPKIFKKAGITTKDKLFLVTIGVGIMKTTFIFTATFLLDKVGRRKLLLTSVGGMIGALTMLGFGLTMAQNSGGKLVWALVLSIVSAYSFVAFFSIGLGPITWVYSSEVFPLKLRAQGASLGVAVNRVMNATVSMSFLSLSKAITTGGAFFMFAGIAAVAWNFFFFLMPETKGKSLEEIEALFQRDGDHKVRDQRLVQVSAKERVSFEIEPTLFAMKEGDALPTTANSKKEHSETVLFGRGRYKFYAFAALLLLAFWSMFTGTVTLRLSTGNLNRLSEDLGVRNYDHLDALEMEKRERVVKRMWDVYTNSRRIKLPQFWQEAFVAAYEELTSDVPGVRDAAIGEIAKMSVQSINLDSNPSRSMSARGLGRSFKKILHKPAAIITKHKRVKIKINKMKCPYCSSAQGRCATTSSGISITECTSCGRVIEERQTQNHHLFHLRAQDTPLPLVTADLQPPAAQPSQANEEDPFEPTGFITAFSTWSLEPNPIFARSSLSFSGHLAELERTLELASSGSNSSSTVVVDNLRAYMQIVDVASILGLDCDISEHAFQLFRDCCSATCLRNRSVEALATACLVQAIREAQEPRTLQEISIAANVQQKEIGKYIKILGEALQLSQPINSNSISVHMPRFCTLLQLNKSAQELATHIGEVVINKCFCTRRNPISISAAAIYLACQLEDKRKTQAEICKITGLTEVTLRKVYKELLENWDDLLPSNYTPAVPPEKAFPTTTISTTRSTTPRAVDPPEPSLADRDKPSVKPIETSDHAHQQQEQPKGKEDKHPKFRQPWLFGTASVMNPGEMISEPAKSPNALDFDKQQLSDKETLPTYLRQHNQFSSSSSPSSSISTINWSFRPSGGNGSSSNLPVVHPPKLPPGYAEIRGSGSQSGNKNANNPHGD</sequence>
<evidence type="ECO:0000256" key="3">
    <source>
        <dbReference type="ARBA" id="ARBA00022448"/>
    </source>
</evidence>
<dbReference type="InterPro" id="IPR013150">
    <property type="entry name" value="TFIIB_cyclin"/>
</dbReference>
<comment type="caution">
    <text evidence="14">The sequence shown here is derived from an EMBL/GenBank/DDBJ whole genome shotgun (WGS) entry which is preliminary data.</text>
</comment>
<feature type="transmembrane region" description="Helical" evidence="12">
    <location>
        <begin position="20"/>
        <end position="38"/>
    </location>
</feature>
<dbReference type="NCBIfam" id="TIGR00879">
    <property type="entry name" value="SP"/>
    <property type="match status" value="1"/>
</dbReference>
<evidence type="ECO:0000256" key="2">
    <source>
        <dbReference type="ARBA" id="ARBA00010992"/>
    </source>
</evidence>
<feature type="transmembrane region" description="Helical" evidence="12">
    <location>
        <begin position="443"/>
        <end position="467"/>
    </location>
</feature>
<protein>
    <recommendedName>
        <fullName evidence="13">Major facilitator superfamily (MFS) profile domain-containing protein</fullName>
    </recommendedName>
</protein>
<evidence type="ECO:0000256" key="12">
    <source>
        <dbReference type="SAM" id="Phobius"/>
    </source>
</evidence>
<dbReference type="InterPro" id="IPR013763">
    <property type="entry name" value="Cyclin-like_dom"/>
</dbReference>
<dbReference type="InterPro" id="IPR036259">
    <property type="entry name" value="MFS_trans_sf"/>
</dbReference>
<feature type="region of interest" description="Disordered" evidence="11">
    <location>
        <begin position="1017"/>
        <end position="1084"/>
    </location>
</feature>
<keyword evidence="8" id="KW-0805">Transcription regulation</keyword>
<dbReference type="PROSITE" id="PS00216">
    <property type="entry name" value="SUGAR_TRANSPORT_1"/>
    <property type="match status" value="1"/>
</dbReference>
<keyword evidence="15" id="KW-1185">Reference proteome</keyword>
<feature type="transmembrane region" description="Helical" evidence="12">
    <location>
        <begin position="351"/>
        <end position="369"/>
    </location>
</feature>
<evidence type="ECO:0000256" key="6">
    <source>
        <dbReference type="ARBA" id="ARBA00022847"/>
    </source>
</evidence>
<evidence type="ECO:0000256" key="1">
    <source>
        <dbReference type="ARBA" id="ARBA00004141"/>
    </source>
</evidence>
<keyword evidence="4" id="KW-0762">Sugar transport</keyword>
<dbReference type="Pfam" id="PF06708">
    <property type="entry name" value="DUF1195"/>
    <property type="match status" value="1"/>
</dbReference>
<dbReference type="SUPFAM" id="SSF103473">
    <property type="entry name" value="MFS general substrate transporter"/>
    <property type="match status" value="1"/>
</dbReference>
<dbReference type="InterPro" id="IPR044776">
    <property type="entry name" value="PLT1-6"/>
</dbReference>
<dbReference type="CDD" id="cd17437">
    <property type="entry name" value="MFS_PLT"/>
    <property type="match status" value="1"/>
</dbReference>
<dbReference type="InterPro" id="IPR010608">
    <property type="entry name" value="DUF1195"/>
</dbReference>
<keyword evidence="3" id="KW-0813">Transport</keyword>
<evidence type="ECO:0000313" key="14">
    <source>
        <dbReference type="EMBL" id="KAH0871744.1"/>
    </source>
</evidence>
<dbReference type="InterPro" id="IPR003663">
    <property type="entry name" value="Sugar/inositol_transpt"/>
</dbReference>
<feature type="transmembrane region" description="Helical" evidence="12">
    <location>
        <begin position="89"/>
        <end position="107"/>
    </location>
</feature>
<feature type="transmembrane region" description="Helical" evidence="12">
    <location>
        <begin position="545"/>
        <end position="566"/>
    </location>
</feature>
<dbReference type="InterPro" id="IPR000812">
    <property type="entry name" value="TFIIB"/>
</dbReference>
<comment type="similarity">
    <text evidence="2">Belongs to the major facilitator superfamily. Sugar transporter (TC 2.A.1.1) family.</text>
</comment>
<feature type="compositionally biased region" description="Low complexity" evidence="11">
    <location>
        <begin position="1136"/>
        <end position="1146"/>
    </location>
</feature>
<organism evidence="14 15">
    <name type="scientific">Brassica napus</name>
    <name type="common">Rape</name>
    <dbReference type="NCBI Taxonomy" id="3708"/>
    <lineage>
        <taxon>Eukaryota</taxon>
        <taxon>Viridiplantae</taxon>
        <taxon>Streptophyta</taxon>
        <taxon>Embryophyta</taxon>
        <taxon>Tracheophyta</taxon>
        <taxon>Spermatophyta</taxon>
        <taxon>Magnoliopsida</taxon>
        <taxon>eudicotyledons</taxon>
        <taxon>Gunneridae</taxon>
        <taxon>Pentapetalae</taxon>
        <taxon>rosids</taxon>
        <taxon>malvids</taxon>
        <taxon>Brassicales</taxon>
        <taxon>Brassicaceae</taxon>
        <taxon>Brassiceae</taxon>
        <taxon>Brassica</taxon>
    </lineage>
</organism>
<evidence type="ECO:0000259" key="13">
    <source>
        <dbReference type="PROSITE" id="PS50850"/>
    </source>
</evidence>
<dbReference type="PANTHER" id="PTHR48020:SF49">
    <property type="entry name" value="SUGAR TRANSPORTER"/>
    <property type="match status" value="1"/>
</dbReference>
<dbReference type="InterPro" id="IPR005828">
    <property type="entry name" value="MFS_sugar_transport-like"/>
</dbReference>
<dbReference type="Gene3D" id="1.10.472.170">
    <property type="match status" value="1"/>
</dbReference>
<dbReference type="Pfam" id="PF00382">
    <property type="entry name" value="TFIIB"/>
    <property type="match status" value="2"/>
</dbReference>
<dbReference type="Gene3D" id="1.10.472.10">
    <property type="entry name" value="Cyclin-like"/>
    <property type="match status" value="1"/>
</dbReference>
<feature type="transmembrane region" description="Helical" evidence="12">
    <location>
        <begin position="113"/>
        <end position="135"/>
    </location>
</feature>
<comment type="subcellular location">
    <subcellularLocation>
        <location evidence="1">Membrane</location>
        <topology evidence="1">Multi-pass membrane protein</topology>
    </subcellularLocation>
</comment>
<dbReference type="SMART" id="SM00385">
    <property type="entry name" value="CYCLIN"/>
    <property type="match status" value="2"/>
</dbReference>
<keyword evidence="6" id="KW-0769">Symport</keyword>
<feature type="transmembrane region" description="Helical" evidence="12">
    <location>
        <begin position="317"/>
        <end position="339"/>
    </location>
</feature>
<reference evidence="14 15" key="1">
    <citation type="submission" date="2021-05" db="EMBL/GenBank/DDBJ databases">
        <title>Genome Assembly of Synthetic Allotetraploid Brassica napus Reveals Homoeologous Exchanges between Subgenomes.</title>
        <authorList>
            <person name="Davis J.T."/>
        </authorList>
    </citation>
    <scope>NUCLEOTIDE SEQUENCE [LARGE SCALE GENOMIC DNA]</scope>
    <source>
        <strain evidence="15">cv. Da-Ae</strain>
        <tissue evidence="14">Seedling</tissue>
    </source>
</reference>
<evidence type="ECO:0000256" key="5">
    <source>
        <dbReference type="ARBA" id="ARBA00022692"/>
    </source>
</evidence>
<name>A0ABQ7YUX7_BRANA</name>
<evidence type="ECO:0000256" key="8">
    <source>
        <dbReference type="ARBA" id="ARBA00023015"/>
    </source>
</evidence>
<evidence type="ECO:0000256" key="10">
    <source>
        <dbReference type="ARBA" id="ARBA00023163"/>
    </source>
</evidence>
<feature type="transmembrane region" description="Helical" evidence="12">
    <location>
        <begin position="376"/>
        <end position="405"/>
    </location>
</feature>
<feature type="transmembrane region" description="Helical" evidence="12">
    <location>
        <begin position="147"/>
        <end position="171"/>
    </location>
</feature>
<evidence type="ECO:0000256" key="11">
    <source>
        <dbReference type="SAM" id="MobiDB-lite"/>
    </source>
</evidence>
<keyword evidence="7 12" id="KW-1133">Transmembrane helix</keyword>
<dbReference type="InterPro" id="IPR036915">
    <property type="entry name" value="Cyclin-like_sf"/>
</dbReference>
<accession>A0ABQ7YUX7</accession>
<dbReference type="PRINTS" id="PR00685">
    <property type="entry name" value="TIFACTORIIB"/>
</dbReference>
<feature type="compositionally biased region" description="Low complexity" evidence="11">
    <location>
        <begin position="1028"/>
        <end position="1041"/>
    </location>
</feature>
<feature type="transmembrane region" description="Helical" evidence="12">
    <location>
        <begin position="177"/>
        <end position="198"/>
    </location>
</feature>
<feature type="compositionally biased region" description="Polar residues" evidence="11">
    <location>
        <begin position="1182"/>
        <end position="1197"/>
    </location>
</feature>
<keyword evidence="9 12" id="KW-0472">Membrane</keyword>
<keyword evidence="5 12" id="KW-0812">Transmembrane</keyword>
<dbReference type="Gene3D" id="1.20.1250.20">
    <property type="entry name" value="MFS general substrate transporter like domains"/>
    <property type="match status" value="1"/>
</dbReference>
<dbReference type="Pfam" id="PF00083">
    <property type="entry name" value="Sugar_tr"/>
    <property type="match status" value="1"/>
</dbReference>
<feature type="compositionally biased region" description="Basic and acidic residues" evidence="11">
    <location>
        <begin position="1050"/>
        <end position="1081"/>
    </location>
</feature>
<evidence type="ECO:0000256" key="4">
    <source>
        <dbReference type="ARBA" id="ARBA00022597"/>
    </source>
</evidence>
<dbReference type="InterPro" id="IPR020846">
    <property type="entry name" value="MFS_dom"/>
</dbReference>
<dbReference type="InterPro" id="IPR050814">
    <property type="entry name" value="Myo-inositol_Transporter"/>
</dbReference>
<evidence type="ECO:0000313" key="15">
    <source>
        <dbReference type="Proteomes" id="UP000824890"/>
    </source>
</evidence>
<keyword evidence="10" id="KW-0804">Transcription</keyword>
<feature type="transmembrane region" description="Helical" evidence="12">
    <location>
        <begin position="58"/>
        <end position="77"/>
    </location>
</feature>
<dbReference type="InterPro" id="IPR005829">
    <property type="entry name" value="Sugar_transporter_CS"/>
</dbReference>
<gene>
    <name evidence="14" type="ORF">HID58_078766</name>
</gene>
<dbReference type="PANTHER" id="PTHR48020">
    <property type="entry name" value="PROTON MYO-INOSITOL COTRANSPORTER"/>
    <property type="match status" value="1"/>
</dbReference>
<dbReference type="SUPFAM" id="SSF47954">
    <property type="entry name" value="Cyclin-like"/>
    <property type="match status" value="2"/>
</dbReference>
<evidence type="ECO:0000256" key="7">
    <source>
        <dbReference type="ARBA" id="ARBA00022989"/>
    </source>
</evidence>
<dbReference type="Proteomes" id="UP000824890">
    <property type="component" value="Unassembled WGS sequence"/>
</dbReference>
<feature type="domain" description="Major facilitator superfamily (MFS) profile" evidence="13">
    <location>
        <begin position="24"/>
        <end position="472"/>
    </location>
</feature>
<evidence type="ECO:0000256" key="9">
    <source>
        <dbReference type="ARBA" id="ARBA00023136"/>
    </source>
</evidence>
<dbReference type="EMBL" id="JAGKQM010000017">
    <property type="protein sequence ID" value="KAH0871744.1"/>
    <property type="molecule type" value="Genomic_DNA"/>
</dbReference>
<proteinExistence type="inferred from homology"/>
<dbReference type="PROSITE" id="PS50850">
    <property type="entry name" value="MFS"/>
    <property type="match status" value="1"/>
</dbReference>
<dbReference type="CDD" id="cd20550">
    <property type="entry name" value="CYCLIN_TFIIB_archaea_like_rpt2"/>
    <property type="match status" value="1"/>
</dbReference>
<feature type="region of interest" description="Disordered" evidence="11">
    <location>
        <begin position="1132"/>
        <end position="1197"/>
    </location>
</feature>